<comment type="caution">
    <text evidence="4">The sequence shown here is derived from an EMBL/GenBank/DDBJ whole genome shotgun (WGS) entry which is preliminary data.</text>
</comment>
<dbReference type="EMBL" id="WNJO01000020">
    <property type="protein sequence ID" value="MTV83214.1"/>
    <property type="molecule type" value="Genomic_DNA"/>
</dbReference>
<feature type="non-terminal residue" evidence="4">
    <location>
        <position position="1407"/>
    </location>
</feature>
<keyword evidence="1 3" id="KW-0732">Signal</keyword>
<feature type="chain" id="PRO_5039364469" evidence="3">
    <location>
        <begin position="23"/>
        <end position="1407"/>
    </location>
</feature>
<feature type="compositionally biased region" description="Polar residues" evidence="2">
    <location>
        <begin position="154"/>
        <end position="177"/>
    </location>
</feature>
<feature type="compositionally biased region" description="Low complexity" evidence="2">
    <location>
        <begin position="71"/>
        <end position="98"/>
    </location>
</feature>
<feature type="signal peptide" evidence="3">
    <location>
        <begin position="1"/>
        <end position="22"/>
    </location>
</feature>
<feature type="region of interest" description="Disordered" evidence="2">
    <location>
        <begin position="70"/>
        <end position="177"/>
    </location>
</feature>
<evidence type="ECO:0000256" key="3">
    <source>
        <dbReference type="SAM" id="SignalP"/>
    </source>
</evidence>
<accession>A0A7X2XX45</accession>
<name>A0A7X2XX45_9LACO</name>
<dbReference type="InterPro" id="IPR022263">
    <property type="entry name" value="KxYKxGKxW"/>
</dbReference>
<dbReference type="Proteomes" id="UP000466388">
    <property type="component" value="Unassembled WGS sequence"/>
</dbReference>
<evidence type="ECO:0000313" key="4">
    <source>
        <dbReference type="EMBL" id="MTV83214.1"/>
    </source>
</evidence>
<protein>
    <submittedName>
        <fullName evidence="4">Uncharacterized protein</fullName>
    </submittedName>
</protein>
<organism evidence="4 5">
    <name type="scientific">Secundilactobacillus folii</name>
    <dbReference type="NCBI Taxonomy" id="2678357"/>
    <lineage>
        <taxon>Bacteria</taxon>
        <taxon>Bacillati</taxon>
        <taxon>Bacillota</taxon>
        <taxon>Bacilli</taxon>
        <taxon>Lactobacillales</taxon>
        <taxon>Lactobacillaceae</taxon>
        <taxon>Secundilactobacillus</taxon>
    </lineage>
</organism>
<feature type="compositionally biased region" description="Polar residues" evidence="2">
    <location>
        <begin position="1305"/>
        <end position="1337"/>
    </location>
</feature>
<evidence type="ECO:0000256" key="2">
    <source>
        <dbReference type="SAM" id="MobiDB-lite"/>
    </source>
</evidence>
<reference evidence="4 5" key="1">
    <citation type="submission" date="2019-11" db="EMBL/GenBank/DDBJ databases">
        <title>Lactobacillus sp. nov. CRM56-3, isolated from fermented tea leaves.</title>
        <authorList>
            <person name="Phuengjayaem S."/>
            <person name="Tanasupawat S."/>
        </authorList>
    </citation>
    <scope>NUCLEOTIDE SEQUENCE [LARGE SCALE GENOMIC DNA]</scope>
    <source>
        <strain evidence="4 5">CRM56-3</strain>
    </source>
</reference>
<feature type="compositionally biased region" description="Polar residues" evidence="2">
    <location>
        <begin position="104"/>
        <end position="141"/>
    </location>
</feature>
<feature type="region of interest" description="Disordered" evidence="2">
    <location>
        <begin position="1299"/>
        <end position="1337"/>
    </location>
</feature>
<sequence>MYKAKKLWLFAGMFLLTSTALGTQIAKADTQSVGANAKIEDDSGNSKAAESSTSSVVLKSSQAGMAKNGIASASSSSTNGAVSNDTASSNTSSSVVSDGIGTQKAVTNSDSNKQLSADSTKVSNAQSTGSGNKNSGSQSAVTTPKKTDAATTTSVTNASKANVNTSQKAGSVTGNVASATKNSTTSVQAPTVDNATEGVTVVQGTLSQFAAASQSTASKAGNAVTFKASVTDVNGAVTSPSVAKINVTNLLNPTDQQLNDAKAAAVSLYKKTGIAQTINVISDLPVGDPTNANYQAGYQAAAADLQGHKGYALLSNIGNAEGNVFINYQLLGDLYHLGMVYEAGRIANGADTSQDIHYVPKGIKQVQNQGALELGSDNGGNATNIDISKFTKTTNPYNIDISDPGSWWIDPSNDGKSGGILGFDQTNLQGDPNFQAGYQAFIKTWAAATDDFYSQLASGMSSAADSYANSIAYNYATDGTTIPLPIGTNDGKGGLLTGGDSTSKTLQKKYPAAYNLFTAAATKAEQDLTKPTSKSYTQDTNAIKAITTNLGDLVHVWNYYIPLFQPLIQSYLQRSILSNPVSLSGQNGIDSLFLNDGITFADITFSVMNGFSYGFTYAVIQVAVGEHLGSINFPQEIFSEYVSKVYTGIRGAIERVDYVAGVDGVNNFLSDYLSAPGTITKTGNNYTSGSNVSLDGKLDFTTYSTGTAAANNLKLSHDGTYRMADKYLGQIKNAALTDAMNGVAENPTPFLLNASKTGNDTIVNGWNQKPYLNYGSDADLAGTNALIKSLYDAEYKAVAQAKADYASDPTTMKSYAITQTVQADGSYTNNLKEVANGTAGTFTWDNPEKVDDGKNWYSDAYNAKNTIPDVGTVAPYTIDLADYASTFNYLKQNAATQKLYSTKVIYHDDVNKVDLPISSGNTLIGFDGTQTSFTVSVPNGYVLDDSNYTAGQKVNVTLSANTPTEYVINVKPIAYTVNNPGTIQGTQAKYLQGTVNEVISYSLANGKAGTRNVSSVGNSTNITTTTTQQDADGNVVTLPNDKIVSTATVKIYRTAYLGQNGTVIYTPWTTNEDGSVNNSAVVAPALSNSDYDSTLMQPMNNGNTYNAAYNNSTLETAVTPMVGIHGVTPQWTDALGTSGAVTVGELPTLATTNPTITNANANDPTATSFAQDTQENYNVVRHINLSVGAMVTNVAISIEPDNNYKITGTTAASTPVAVTDSHGNPIALVDANGNPITGNSVTSGADGSVEIHVPSSGSGAVNPGDVLTLTPQNGGSTTVTVPLFTTGALNIAPNTTGGYDVTGKSRPSTTVSVDGSNGQPLTNADGSPVTGTTDGNGNIQLSIPSGLVQPGDTLTIKPAGAESGKVTVPAAGTVATTSTVTVNPDGSYTITGTTAPGVSVTLTTSDG</sequence>
<evidence type="ECO:0000313" key="5">
    <source>
        <dbReference type="Proteomes" id="UP000466388"/>
    </source>
</evidence>
<evidence type="ECO:0000256" key="1">
    <source>
        <dbReference type="ARBA" id="ARBA00022729"/>
    </source>
</evidence>
<keyword evidence="5" id="KW-1185">Reference proteome</keyword>
<gene>
    <name evidence="4" type="ORF">GM612_11350</name>
</gene>
<proteinExistence type="predicted"/>
<dbReference type="RefSeq" id="WP_155432475.1">
    <property type="nucleotide sequence ID" value="NZ_WNJO01000020.1"/>
</dbReference>
<dbReference type="NCBIfam" id="TIGR03715">
    <property type="entry name" value="KxYKxGKxW"/>
    <property type="match status" value="1"/>
</dbReference>